<proteinExistence type="predicted"/>
<dbReference type="RefSeq" id="WP_173127295.1">
    <property type="nucleotide sequence ID" value="NZ_JABRWJ010000007.1"/>
</dbReference>
<name>A0ABX2EMA9_9BURK</name>
<evidence type="ECO:0000313" key="2">
    <source>
        <dbReference type="Proteomes" id="UP000737171"/>
    </source>
</evidence>
<organism evidence="1 2">
    <name type="scientific">Pseudaquabacterium terrae</name>
    <dbReference type="NCBI Taxonomy" id="2732868"/>
    <lineage>
        <taxon>Bacteria</taxon>
        <taxon>Pseudomonadati</taxon>
        <taxon>Pseudomonadota</taxon>
        <taxon>Betaproteobacteria</taxon>
        <taxon>Burkholderiales</taxon>
        <taxon>Sphaerotilaceae</taxon>
        <taxon>Pseudaquabacterium</taxon>
    </lineage>
</organism>
<sequence>MKRWLARWRSHREARALERRAIPDALWELTVVRLPFLAARPAEDLQRLRQLASLFLDQKEFIGGGDLVVDDAMAVCIAAQACLPVLRFGLEPYRGFVGIVVHPDEVVARREVTDDDGVVHAYDEVLSGEAMEGGPVMLSWHDVHEAGNTAEWSYNVVIHEFAHVLDMGDGEADGVPPLPTVAEREAWAALIDADYERFCERVDAGEETVLDPYGAEGVDEYFAVASEAFFVNPKAMRAEHPELYGMLARYFDQDPASYTG</sequence>
<protein>
    <submittedName>
        <fullName evidence="1">Zinc-dependent peptidase</fullName>
    </submittedName>
</protein>
<dbReference type="EMBL" id="JABRWJ010000007">
    <property type="protein sequence ID" value="NRF69743.1"/>
    <property type="molecule type" value="Genomic_DNA"/>
</dbReference>
<dbReference type="InterPro" id="IPR010384">
    <property type="entry name" value="MtfA_fam"/>
</dbReference>
<dbReference type="PANTHER" id="PTHR30164">
    <property type="entry name" value="MTFA PEPTIDASE"/>
    <property type="match status" value="1"/>
</dbReference>
<dbReference type="PANTHER" id="PTHR30164:SF2">
    <property type="entry name" value="PROTEIN MTFA"/>
    <property type="match status" value="1"/>
</dbReference>
<accession>A0ABX2EMA9</accession>
<reference evidence="1 2" key="1">
    <citation type="submission" date="2020-05" db="EMBL/GenBank/DDBJ databases">
        <title>Aquincola sp. isolate from soil.</title>
        <authorList>
            <person name="Han J."/>
            <person name="Kim D.-U."/>
        </authorList>
    </citation>
    <scope>NUCLEOTIDE SEQUENCE [LARGE SCALE GENOMIC DNA]</scope>
    <source>
        <strain evidence="1 2">S2</strain>
    </source>
</reference>
<dbReference type="Pfam" id="PF06167">
    <property type="entry name" value="Peptidase_M90"/>
    <property type="match status" value="1"/>
</dbReference>
<dbReference type="InterPro" id="IPR042252">
    <property type="entry name" value="MtfA_N"/>
</dbReference>
<dbReference type="Proteomes" id="UP000737171">
    <property type="component" value="Unassembled WGS sequence"/>
</dbReference>
<dbReference type="Gene3D" id="3.40.390.10">
    <property type="entry name" value="Collagenase (Catalytic Domain)"/>
    <property type="match status" value="1"/>
</dbReference>
<comment type="caution">
    <text evidence="1">The sequence shown here is derived from an EMBL/GenBank/DDBJ whole genome shotgun (WGS) entry which is preliminary data.</text>
</comment>
<dbReference type="InterPro" id="IPR024079">
    <property type="entry name" value="MetalloPept_cat_dom_sf"/>
</dbReference>
<evidence type="ECO:0000313" key="1">
    <source>
        <dbReference type="EMBL" id="NRF69743.1"/>
    </source>
</evidence>
<dbReference type="CDD" id="cd20169">
    <property type="entry name" value="Peptidase_M90_mtfA"/>
    <property type="match status" value="1"/>
</dbReference>
<dbReference type="Gene3D" id="1.10.472.150">
    <property type="entry name" value="Glucose-regulated metallo-peptidase M90, N-terminal domain"/>
    <property type="match status" value="1"/>
</dbReference>
<dbReference type="SUPFAM" id="SSF55486">
    <property type="entry name" value="Metalloproteases ('zincins'), catalytic domain"/>
    <property type="match status" value="1"/>
</dbReference>
<gene>
    <name evidence="1" type="ORF">HLB44_22310</name>
</gene>
<keyword evidence="2" id="KW-1185">Reference proteome</keyword>